<evidence type="ECO:0000313" key="5">
    <source>
        <dbReference type="Proteomes" id="UP000006919"/>
    </source>
</evidence>
<dbReference type="AlphaFoldDB" id="E6UEH0"/>
<dbReference type="EMBL" id="CP002403">
    <property type="protein sequence ID" value="ADU20925.1"/>
    <property type="molecule type" value="Genomic_DNA"/>
</dbReference>
<evidence type="ECO:0000313" key="4">
    <source>
        <dbReference type="EMBL" id="ADU20925.1"/>
    </source>
</evidence>
<dbReference type="SUPFAM" id="SSF51126">
    <property type="entry name" value="Pectin lyase-like"/>
    <property type="match status" value="1"/>
</dbReference>
<feature type="domain" description="Dockerin" evidence="3">
    <location>
        <begin position="808"/>
        <end position="874"/>
    </location>
</feature>
<dbReference type="RefSeq" id="WP_013497117.1">
    <property type="nucleotide sequence ID" value="NC_014833.1"/>
</dbReference>
<dbReference type="SMART" id="SM00710">
    <property type="entry name" value="PbH1"/>
    <property type="match status" value="7"/>
</dbReference>
<dbReference type="GO" id="GO:0004553">
    <property type="term" value="F:hydrolase activity, hydrolyzing O-glycosyl compounds"/>
    <property type="evidence" value="ECO:0007669"/>
    <property type="project" value="InterPro"/>
</dbReference>
<gene>
    <name evidence="4" type="ordered locus">Rumal_0370</name>
</gene>
<dbReference type="SUPFAM" id="SSF63446">
    <property type="entry name" value="Type I dockerin domain"/>
    <property type="match status" value="1"/>
</dbReference>
<reference evidence="4 5" key="1">
    <citation type="journal article" date="2011" name="J. Bacteriol.">
        <title>Complete genome of the cellulolytic ruminal bacterium Ruminococcus albus 7.</title>
        <authorList>
            <person name="Suen G."/>
            <person name="Stevenson D.M."/>
            <person name="Bruce D.C."/>
            <person name="Chertkov O."/>
            <person name="Copeland A."/>
            <person name="Cheng J.F."/>
            <person name="Detter C."/>
            <person name="Detter J.C."/>
            <person name="Goodwin L.A."/>
            <person name="Han C.S."/>
            <person name="Hauser L.J."/>
            <person name="Ivanova N.N."/>
            <person name="Kyrpides N.C."/>
            <person name="Land M.L."/>
            <person name="Lapidus A."/>
            <person name="Lucas S."/>
            <person name="Ovchinnikova G."/>
            <person name="Pitluck S."/>
            <person name="Tapia R."/>
            <person name="Woyke T."/>
            <person name="Boyum J."/>
            <person name="Mead D."/>
            <person name="Weimer P.J."/>
        </authorList>
    </citation>
    <scope>NUCLEOTIDE SEQUENCE [LARGE SCALE GENOMIC DNA]</scope>
    <source>
        <strain evidence="5">ATCC 27210 / DSM 20455 / JCM 14654 / NCDO 2250 / 7</strain>
    </source>
</reference>
<dbReference type="Gene3D" id="2.160.20.10">
    <property type="entry name" value="Single-stranded right-handed beta-helix, Pectin lyase-like"/>
    <property type="match status" value="1"/>
</dbReference>
<dbReference type="InterPro" id="IPR024535">
    <property type="entry name" value="RHGA/B-epi-like_pectate_lyase"/>
</dbReference>
<feature type="signal peptide" evidence="2">
    <location>
        <begin position="1"/>
        <end position="26"/>
    </location>
</feature>
<dbReference type="InterPro" id="IPR011050">
    <property type="entry name" value="Pectin_lyase_fold/virulence"/>
</dbReference>
<dbReference type="InterPro" id="IPR018247">
    <property type="entry name" value="EF_Hand_1_Ca_BS"/>
</dbReference>
<dbReference type="InterPro" id="IPR036439">
    <property type="entry name" value="Dockerin_dom_sf"/>
</dbReference>
<dbReference type="PROSITE" id="PS00018">
    <property type="entry name" value="EF_HAND_1"/>
    <property type="match status" value="1"/>
</dbReference>
<dbReference type="InterPro" id="IPR012334">
    <property type="entry name" value="Pectin_lyas_fold"/>
</dbReference>
<evidence type="ECO:0000256" key="1">
    <source>
        <dbReference type="ARBA" id="ARBA00016512"/>
    </source>
</evidence>
<dbReference type="InterPro" id="IPR006626">
    <property type="entry name" value="PbH1"/>
</dbReference>
<dbReference type="GO" id="GO:0000272">
    <property type="term" value="P:polysaccharide catabolic process"/>
    <property type="evidence" value="ECO:0007669"/>
    <property type="project" value="InterPro"/>
</dbReference>
<dbReference type="Gene3D" id="1.10.1330.10">
    <property type="entry name" value="Dockerin domain"/>
    <property type="match status" value="1"/>
</dbReference>
<accession>E6UEH0</accession>
<feature type="chain" id="PRO_5039283884" description="Probable pectate lyase C" evidence="2">
    <location>
        <begin position="27"/>
        <end position="874"/>
    </location>
</feature>
<dbReference type="InterPro" id="IPR016134">
    <property type="entry name" value="Dockerin_dom"/>
</dbReference>
<evidence type="ECO:0000256" key="2">
    <source>
        <dbReference type="SAM" id="SignalP"/>
    </source>
</evidence>
<organism evidence="4 5">
    <name type="scientific">Ruminococcus albus (strain ATCC 27210 / DSM 20455 / JCM 14654 / NCDO 2250 / 7)</name>
    <dbReference type="NCBI Taxonomy" id="697329"/>
    <lineage>
        <taxon>Bacteria</taxon>
        <taxon>Bacillati</taxon>
        <taxon>Bacillota</taxon>
        <taxon>Clostridia</taxon>
        <taxon>Eubacteriales</taxon>
        <taxon>Oscillospiraceae</taxon>
        <taxon>Ruminococcus</taxon>
    </lineage>
</organism>
<dbReference type="Pfam" id="PF00404">
    <property type="entry name" value="Dockerin_1"/>
    <property type="match status" value="1"/>
</dbReference>
<proteinExistence type="predicted"/>
<sequence length="874" mass="94076">MLKHFMNKISVLLSVAALCLSGTVSPGVQIRTHAYSFDSITGARNVSGFKNKNYQKVITVNAGDMGADNTGQNYASAAIQKALDYARDNASDTVQVKVIIPNGTYLINKTLNVYSNTYISMNGAVLKKAASTGGCILRNAQPQRLGGYDDARNIIIEGGCFDGNIKPDYKNFCNVRMAHMKNLMMKNVSFKDNLNTHHLELGGIRDVTITGCDFSGYQGSNIKEALQFDMMNSSTVFAGFEPFDDTTCENVVIKNNIFRNVMRGIGSHSTTIGKYYKDFIIENNTFTNLTDCAILMQSYKNITVSGNTMNNVGSGIIVRNMSPSDKNTGYNKPVDDTANISGSLNNDLNTIIEHNSIYARQTSTRPSPVGIQLFGKLIENEAGSNFDHQVEGVRITDNTLSIPGTCIMMNDVMGIKVDHNRLSYVGKWNADFDLISVQDSSDTLFTENTAVTPADGGISVSGGRVYLQDMKLSNSSDCCCGVRSGNDGSVFGWDLTVDSKGTSSSPMVAEKGSGNMVISGGTYTSEGENSPAAVSHSVIAIKGAVLKGGKSEAVRVSDQGTMYLYDCQLSTDVMGSDDGLTAAAVIYGDSNGSNGDKLSRLYVEGGSIASHGDIIFTTNCRSEIILRGTQLTTDSDGYILKCVSDPTLHGWGSGGARCSLILKGQELNGNMLCDSLSTLDIYLTEDSVYSGTPKAISAEALPGDSGKISVSIDEGCEWVIDNDCSLSCLYAAGEVRDNSGLTAKIVDADGNILRDGDSIFTVKVTDSYSTDAAVYETGELYSFDHFRMKYAAIDPDIFGENDGDYETEEFLRGDLNGNGRREIGDVIIVASYVKQIRPFTDEQTHRRADINKDGLVNIKDVLLIAAAIKGLRAL</sequence>
<evidence type="ECO:0000259" key="3">
    <source>
        <dbReference type="PROSITE" id="PS51766"/>
    </source>
</evidence>
<dbReference type="STRING" id="697329.Rumal_0370"/>
<dbReference type="eggNOG" id="COG5434">
    <property type="taxonomic scope" value="Bacteria"/>
</dbReference>
<dbReference type="Pfam" id="PF12708">
    <property type="entry name" value="Pect-lyase_RHGA_epim"/>
    <property type="match status" value="1"/>
</dbReference>
<dbReference type="CDD" id="cd14256">
    <property type="entry name" value="Dockerin_I"/>
    <property type="match status" value="1"/>
</dbReference>
<dbReference type="KEGG" id="ral:Rumal_0370"/>
<dbReference type="InterPro" id="IPR002105">
    <property type="entry name" value="Dockerin_1_rpt"/>
</dbReference>
<dbReference type="Proteomes" id="UP000006919">
    <property type="component" value="Chromosome"/>
</dbReference>
<dbReference type="HOGENOM" id="CLU_328692_0_0_9"/>
<dbReference type="PROSITE" id="PS51766">
    <property type="entry name" value="DOCKERIN"/>
    <property type="match status" value="1"/>
</dbReference>
<name>E6UEH0_RUMA7</name>
<dbReference type="OrthoDB" id="355208at2"/>
<protein>
    <recommendedName>
        <fullName evidence="1">Probable pectate lyase C</fullName>
    </recommendedName>
</protein>
<keyword evidence="2" id="KW-0732">Signal</keyword>